<feature type="region of interest" description="Disordered" evidence="1">
    <location>
        <begin position="1"/>
        <end position="34"/>
    </location>
</feature>
<evidence type="ECO:0000256" key="1">
    <source>
        <dbReference type="SAM" id="MobiDB-lite"/>
    </source>
</evidence>
<dbReference type="AlphaFoldDB" id="A0A6A6NSA6"/>
<accession>A0A6A6NSA6</accession>
<evidence type="ECO:0000313" key="3">
    <source>
        <dbReference type="Proteomes" id="UP000799766"/>
    </source>
</evidence>
<dbReference type="Proteomes" id="UP000799766">
    <property type="component" value="Unassembled WGS sequence"/>
</dbReference>
<feature type="region of interest" description="Disordered" evidence="1">
    <location>
        <begin position="47"/>
        <end position="79"/>
    </location>
</feature>
<reference evidence="2" key="1">
    <citation type="journal article" date="2020" name="Stud. Mycol.">
        <title>101 Dothideomycetes genomes: a test case for predicting lifestyles and emergence of pathogens.</title>
        <authorList>
            <person name="Haridas S."/>
            <person name="Albert R."/>
            <person name="Binder M."/>
            <person name="Bloem J."/>
            <person name="Labutti K."/>
            <person name="Salamov A."/>
            <person name="Andreopoulos B."/>
            <person name="Baker S."/>
            <person name="Barry K."/>
            <person name="Bills G."/>
            <person name="Bluhm B."/>
            <person name="Cannon C."/>
            <person name="Castanera R."/>
            <person name="Culley D."/>
            <person name="Daum C."/>
            <person name="Ezra D."/>
            <person name="Gonzalez J."/>
            <person name="Henrissat B."/>
            <person name="Kuo A."/>
            <person name="Liang C."/>
            <person name="Lipzen A."/>
            <person name="Lutzoni F."/>
            <person name="Magnuson J."/>
            <person name="Mondo S."/>
            <person name="Nolan M."/>
            <person name="Ohm R."/>
            <person name="Pangilinan J."/>
            <person name="Park H.-J."/>
            <person name="Ramirez L."/>
            <person name="Alfaro M."/>
            <person name="Sun H."/>
            <person name="Tritt A."/>
            <person name="Yoshinaga Y."/>
            <person name="Zwiers L.-H."/>
            <person name="Turgeon B."/>
            <person name="Goodwin S."/>
            <person name="Spatafora J."/>
            <person name="Crous P."/>
            <person name="Grigoriev I."/>
        </authorList>
    </citation>
    <scope>NUCLEOTIDE SEQUENCE</scope>
    <source>
        <strain evidence="2">ATCC 16933</strain>
    </source>
</reference>
<gene>
    <name evidence="2" type="ORF">BDY21DRAFT_352239</name>
</gene>
<dbReference type="EMBL" id="MU001690">
    <property type="protein sequence ID" value="KAF2454596.1"/>
    <property type="molecule type" value="Genomic_DNA"/>
</dbReference>
<sequence length="110" mass="11986">MKTWDSTAALGTHSRPARCCSHAPPARPPPCQPGLIYLESTRYVNSTYVQDQPAPPAGSQGPRDGLSGPLRSMDLPGRANTSTMRYRSWTPWAAMVPRACADKPHFRAPP</sequence>
<organism evidence="2 3">
    <name type="scientific">Lineolata rhizophorae</name>
    <dbReference type="NCBI Taxonomy" id="578093"/>
    <lineage>
        <taxon>Eukaryota</taxon>
        <taxon>Fungi</taxon>
        <taxon>Dikarya</taxon>
        <taxon>Ascomycota</taxon>
        <taxon>Pezizomycotina</taxon>
        <taxon>Dothideomycetes</taxon>
        <taxon>Dothideomycetes incertae sedis</taxon>
        <taxon>Lineolatales</taxon>
        <taxon>Lineolataceae</taxon>
        <taxon>Lineolata</taxon>
    </lineage>
</organism>
<keyword evidence="3" id="KW-1185">Reference proteome</keyword>
<evidence type="ECO:0000313" key="2">
    <source>
        <dbReference type="EMBL" id="KAF2454596.1"/>
    </source>
</evidence>
<name>A0A6A6NSA6_9PEZI</name>
<proteinExistence type="predicted"/>
<protein>
    <submittedName>
        <fullName evidence="2">Uncharacterized protein</fullName>
    </submittedName>
</protein>